<gene>
    <name evidence="7" type="ORF">GYMLUDRAFT_40342</name>
</gene>
<keyword evidence="5 6" id="KW-0456">Lyase</keyword>
<evidence type="ECO:0000256" key="6">
    <source>
        <dbReference type="RuleBase" id="RU366034"/>
    </source>
</evidence>
<comment type="cofactor">
    <cofactor evidence="1 6">
        <name>Mg(2+)</name>
        <dbReference type="ChEBI" id="CHEBI:18420"/>
    </cofactor>
</comment>
<dbReference type="AlphaFoldDB" id="A0A0D0CM27"/>
<dbReference type="Pfam" id="PF19086">
    <property type="entry name" value="Terpene_syn_C_2"/>
    <property type="match status" value="1"/>
</dbReference>
<evidence type="ECO:0000313" key="7">
    <source>
        <dbReference type="EMBL" id="KIK64099.1"/>
    </source>
</evidence>
<reference evidence="7 8" key="1">
    <citation type="submission" date="2014-04" db="EMBL/GenBank/DDBJ databases">
        <title>Evolutionary Origins and Diversification of the Mycorrhizal Mutualists.</title>
        <authorList>
            <consortium name="DOE Joint Genome Institute"/>
            <consortium name="Mycorrhizal Genomics Consortium"/>
            <person name="Kohler A."/>
            <person name="Kuo A."/>
            <person name="Nagy L.G."/>
            <person name="Floudas D."/>
            <person name="Copeland A."/>
            <person name="Barry K.W."/>
            <person name="Cichocki N."/>
            <person name="Veneault-Fourrey C."/>
            <person name="LaButti K."/>
            <person name="Lindquist E.A."/>
            <person name="Lipzen A."/>
            <person name="Lundell T."/>
            <person name="Morin E."/>
            <person name="Murat C."/>
            <person name="Riley R."/>
            <person name="Ohm R."/>
            <person name="Sun H."/>
            <person name="Tunlid A."/>
            <person name="Henrissat B."/>
            <person name="Grigoriev I.V."/>
            <person name="Hibbett D.S."/>
            <person name="Martin F."/>
        </authorList>
    </citation>
    <scope>NUCLEOTIDE SEQUENCE [LARGE SCALE GENOMIC DNA]</scope>
    <source>
        <strain evidence="7 8">FD-317 M1</strain>
    </source>
</reference>
<dbReference type="SUPFAM" id="SSF48576">
    <property type="entry name" value="Terpenoid synthases"/>
    <property type="match status" value="1"/>
</dbReference>
<dbReference type="GO" id="GO:0008299">
    <property type="term" value="P:isoprenoid biosynthetic process"/>
    <property type="evidence" value="ECO:0007669"/>
    <property type="project" value="UniProtKB-ARBA"/>
</dbReference>
<evidence type="ECO:0000313" key="8">
    <source>
        <dbReference type="Proteomes" id="UP000053593"/>
    </source>
</evidence>
<sequence length="379" mass="42361">MSYQLPDLLSLFQSYHDLSINKHCRSASLSSEEWVRGVAQEVIPPSICSGLPGMKLGLLAACCFPSCDLNQLILVTDLWTLIMLDTLTVLRSEPPIRSHCDLPEDSKSDFPAVVESHILLKRLLPRLFRLRASMSDTWQQRFTASVFSYMDSRQKAINHRSEGSVVPLDIDDYIEFRRNLSGINIMLDLIEAVEGLELDIPVYNEELRTLRQLVGEIITITWDVFSYNVDQSIDNKLNIVSLLRSNQDIGLANAINEAGTAIRQRIDRFKSLENTLLASIKAASSQDSTVSGSTTSSSWFWSHFSSSTTPETEVPGPSITDIQEHDIVLHIRGLKDCMVGFLNWAYETDMFFGTKGESVKGFGWVFLLSPQSSVSSNGA</sequence>
<keyword evidence="8" id="KW-1185">Reference proteome</keyword>
<dbReference type="Proteomes" id="UP000053593">
    <property type="component" value="Unassembled WGS sequence"/>
</dbReference>
<proteinExistence type="inferred from homology"/>
<evidence type="ECO:0000256" key="5">
    <source>
        <dbReference type="ARBA" id="ARBA00023239"/>
    </source>
</evidence>
<name>A0A0D0CM27_9AGAR</name>
<accession>A0A0D0CM27</accession>
<evidence type="ECO:0000256" key="3">
    <source>
        <dbReference type="ARBA" id="ARBA00022723"/>
    </source>
</evidence>
<dbReference type="EMBL" id="KN834762">
    <property type="protein sequence ID" value="KIK64099.1"/>
    <property type="molecule type" value="Genomic_DNA"/>
</dbReference>
<dbReference type="Gene3D" id="1.10.600.10">
    <property type="entry name" value="Farnesyl Diphosphate Synthase"/>
    <property type="match status" value="1"/>
</dbReference>
<dbReference type="GO" id="GO:0046872">
    <property type="term" value="F:metal ion binding"/>
    <property type="evidence" value="ECO:0007669"/>
    <property type="project" value="UniProtKB-KW"/>
</dbReference>
<evidence type="ECO:0000256" key="1">
    <source>
        <dbReference type="ARBA" id="ARBA00001946"/>
    </source>
</evidence>
<dbReference type="PANTHER" id="PTHR35201:SF4">
    <property type="entry name" value="BETA-PINACENE SYNTHASE-RELATED"/>
    <property type="match status" value="1"/>
</dbReference>
<dbReference type="PANTHER" id="PTHR35201">
    <property type="entry name" value="TERPENE SYNTHASE"/>
    <property type="match status" value="1"/>
</dbReference>
<evidence type="ECO:0000256" key="2">
    <source>
        <dbReference type="ARBA" id="ARBA00006333"/>
    </source>
</evidence>
<keyword evidence="3 6" id="KW-0479">Metal-binding</keyword>
<dbReference type="InterPro" id="IPR008949">
    <property type="entry name" value="Isoprenoid_synthase_dom_sf"/>
</dbReference>
<keyword evidence="4 6" id="KW-0460">Magnesium</keyword>
<dbReference type="GO" id="GO:0010333">
    <property type="term" value="F:terpene synthase activity"/>
    <property type="evidence" value="ECO:0007669"/>
    <property type="project" value="InterPro"/>
</dbReference>
<protein>
    <recommendedName>
        <fullName evidence="6">Terpene synthase</fullName>
        <ecNumber evidence="6">4.2.3.-</ecNumber>
    </recommendedName>
</protein>
<dbReference type="HOGENOM" id="CLU_042538_2_2_1"/>
<dbReference type="OrthoDB" id="2861623at2759"/>
<dbReference type="InterPro" id="IPR034686">
    <property type="entry name" value="Terpene_cyclase-like_2"/>
</dbReference>
<organism evidence="7 8">
    <name type="scientific">Collybiopsis luxurians FD-317 M1</name>
    <dbReference type="NCBI Taxonomy" id="944289"/>
    <lineage>
        <taxon>Eukaryota</taxon>
        <taxon>Fungi</taxon>
        <taxon>Dikarya</taxon>
        <taxon>Basidiomycota</taxon>
        <taxon>Agaricomycotina</taxon>
        <taxon>Agaricomycetes</taxon>
        <taxon>Agaricomycetidae</taxon>
        <taxon>Agaricales</taxon>
        <taxon>Marasmiineae</taxon>
        <taxon>Omphalotaceae</taxon>
        <taxon>Collybiopsis</taxon>
        <taxon>Collybiopsis luxurians</taxon>
    </lineage>
</organism>
<evidence type="ECO:0000256" key="4">
    <source>
        <dbReference type="ARBA" id="ARBA00022842"/>
    </source>
</evidence>
<comment type="similarity">
    <text evidence="2 6">Belongs to the terpene synthase family.</text>
</comment>
<dbReference type="EC" id="4.2.3.-" evidence="6"/>